<keyword evidence="6" id="KW-1185">Reference proteome</keyword>
<dbReference type="PANTHER" id="PTHR30231">
    <property type="entry name" value="DNA POLYMERASE III SUBUNIT EPSILON"/>
    <property type="match status" value="1"/>
</dbReference>
<evidence type="ECO:0000256" key="3">
    <source>
        <dbReference type="ARBA" id="ARBA00022839"/>
    </source>
</evidence>
<dbReference type="AlphaFoldDB" id="A0A066ZZP2"/>
<evidence type="ECO:0000256" key="1">
    <source>
        <dbReference type="ARBA" id="ARBA00022722"/>
    </source>
</evidence>
<reference evidence="5 6" key="1">
    <citation type="submission" date="2014-04" db="EMBL/GenBank/DDBJ databases">
        <title>Draft genome sequence of Hydrogenovibrio marinus MH-110, a model organism for aerobic H2 metabolism.</title>
        <authorList>
            <person name="Cha H.J."/>
            <person name="Jo B.H."/>
            <person name="Hwang B.H."/>
        </authorList>
    </citation>
    <scope>NUCLEOTIDE SEQUENCE [LARGE SCALE GENOMIC DNA]</scope>
    <source>
        <strain evidence="5 6">MH-110</strain>
    </source>
</reference>
<evidence type="ECO:0000313" key="5">
    <source>
        <dbReference type="EMBL" id="KDN95826.1"/>
    </source>
</evidence>
<name>A0A066ZZP2_HYDMR</name>
<evidence type="ECO:0000313" key="6">
    <source>
        <dbReference type="Proteomes" id="UP000027341"/>
    </source>
</evidence>
<comment type="caution">
    <text evidence="5">The sequence shown here is derived from an EMBL/GenBank/DDBJ whole genome shotgun (WGS) entry which is preliminary data.</text>
</comment>
<dbReference type="RefSeq" id="WP_051623034.1">
    <property type="nucleotide sequence ID" value="NZ_AP020335.1"/>
</dbReference>
<dbReference type="Proteomes" id="UP000027341">
    <property type="component" value="Unassembled WGS sequence"/>
</dbReference>
<dbReference type="GO" id="GO:0008408">
    <property type="term" value="F:3'-5' exonuclease activity"/>
    <property type="evidence" value="ECO:0007669"/>
    <property type="project" value="TreeGrafter"/>
</dbReference>
<dbReference type="STRING" id="28885.EI16_05900"/>
<dbReference type="GO" id="GO:0006259">
    <property type="term" value="P:DNA metabolic process"/>
    <property type="evidence" value="ECO:0007669"/>
    <property type="project" value="UniProtKB-ARBA"/>
</dbReference>
<keyword evidence="1" id="KW-0540">Nuclease</keyword>
<gene>
    <name evidence="5" type="ORF">EI16_05900</name>
</gene>
<dbReference type="PANTHER" id="PTHR30231:SF4">
    <property type="entry name" value="PROTEIN NEN2"/>
    <property type="match status" value="1"/>
</dbReference>
<dbReference type="SUPFAM" id="SSF53098">
    <property type="entry name" value="Ribonuclease H-like"/>
    <property type="match status" value="1"/>
</dbReference>
<evidence type="ECO:0000256" key="2">
    <source>
        <dbReference type="ARBA" id="ARBA00022801"/>
    </source>
</evidence>
<dbReference type="EMBL" id="JMIU01000001">
    <property type="protein sequence ID" value="KDN95826.1"/>
    <property type="molecule type" value="Genomic_DNA"/>
</dbReference>
<proteinExistence type="predicted"/>
<dbReference type="InterPro" id="IPR012337">
    <property type="entry name" value="RNaseH-like_sf"/>
</dbReference>
<protein>
    <submittedName>
        <fullName evidence="5">Exonuclease</fullName>
    </submittedName>
</protein>
<dbReference type="SMART" id="SM00479">
    <property type="entry name" value="EXOIII"/>
    <property type="match status" value="1"/>
</dbReference>
<dbReference type="InterPro" id="IPR013520">
    <property type="entry name" value="Ribonucl_H"/>
</dbReference>
<keyword evidence="2" id="KW-0378">Hydrolase</keyword>
<dbReference type="Gene3D" id="3.30.420.10">
    <property type="entry name" value="Ribonuclease H-like superfamily/Ribonuclease H"/>
    <property type="match status" value="1"/>
</dbReference>
<evidence type="ECO:0000259" key="4">
    <source>
        <dbReference type="SMART" id="SM00479"/>
    </source>
</evidence>
<feature type="domain" description="Exonuclease" evidence="4">
    <location>
        <begin position="161"/>
        <end position="339"/>
    </location>
</feature>
<dbReference type="CDD" id="cd06127">
    <property type="entry name" value="DEDDh"/>
    <property type="match status" value="1"/>
</dbReference>
<dbReference type="InterPro" id="IPR036397">
    <property type="entry name" value="RNaseH_sf"/>
</dbReference>
<organism evidence="5 6">
    <name type="scientific">Hydrogenovibrio marinus</name>
    <dbReference type="NCBI Taxonomy" id="28885"/>
    <lineage>
        <taxon>Bacteria</taxon>
        <taxon>Pseudomonadati</taxon>
        <taxon>Pseudomonadota</taxon>
        <taxon>Gammaproteobacteria</taxon>
        <taxon>Thiotrichales</taxon>
        <taxon>Piscirickettsiaceae</taxon>
        <taxon>Hydrogenovibrio</taxon>
    </lineage>
</organism>
<accession>A0A066ZZP2</accession>
<sequence>MNTETPAAKSASSNAQLIFIDKRNQPIKEYIVAVAASDGLDIKGIQIIASPAKGEKALLSANLRIPSLEALDFKDTKIVDSIMQNLIVNEDVLSVEAFIERASDDEEVRKSLTRSIKKIRSKLADLVGEFTSSEVINLLQERRNDAQFKLKEQDQELKGKKVYCIDIEATDVCTSDNADVIQVSICDLEGNEILNQLINPGYDIPENEKHNITTEMVKDAPFLAQAWDKIHQTLMDADVVLAYSTESDFAYLQKSAEKKLLTFELDYNLWLDVAKLATDLVGALRWQSEKMYWFYKTPKLTDAYEKILGKPFPGDAHDALADAQATAELFNAMLVIGRKSQIKAKKPEPVKNTISNNLFAAAFAQAKRK</sequence>
<keyword evidence="3 5" id="KW-0269">Exonuclease</keyword>
<dbReference type="Pfam" id="PF00929">
    <property type="entry name" value="RNase_T"/>
    <property type="match status" value="1"/>
</dbReference>
<dbReference type="GO" id="GO:0003676">
    <property type="term" value="F:nucleic acid binding"/>
    <property type="evidence" value="ECO:0007669"/>
    <property type="project" value="InterPro"/>
</dbReference>